<name>A0A3P6TQY2_DIBLA</name>
<dbReference type="GO" id="GO:0006281">
    <property type="term" value="P:DNA repair"/>
    <property type="evidence" value="ECO:0007669"/>
    <property type="project" value="TreeGrafter"/>
</dbReference>
<evidence type="ECO:0008006" key="4">
    <source>
        <dbReference type="Google" id="ProtNLM"/>
    </source>
</evidence>
<feature type="region of interest" description="Disordered" evidence="1">
    <location>
        <begin position="414"/>
        <end position="438"/>
    </location>
</feature>
<dbReference type="GO" id="GO:0000076">
    <property type="term" value="P:DNA replication checkpoint signaling"/>
    <property type="evidence" value="ECO:0007669"/>
    <property type="project" value="TreeGrafter"/>
</dbReference>
<dbReference type="SUPFAM" id="SSF55979">
    <property type="entry name" value="DNA clamp"/>
    <property type="match status" value="1"/>
</dbReference>
<proteinExistence type="predicted"/>
<dbReference type="OrthoDB" id="60092at2759"/>
<dbReference type="AlphaFoldDB" id="A0A3P6TQY2"/>
<dbReference type="GO" id="GO:0071479">
    <property type="term" value="P:cellular response to ionizing radiation"/>
    <property type="evidence" value="ECO:0007669"/>
    <property type="project" value="TreeGrafter"/>
</dbReference>
<feature type="region of interest" description="Disordered" evidence="1">
    <location>
        <begin position="257"/>
        <end position="286"/>
    </location>
</feature>
<dbReference type="PANTHER" id="PTHR15237:SF0">
    <property type="entry name" value="CELL CYCLE CHECKPOINT CONTROL PROTEIN"/>
    <property type="match status" value="1"/>
</dbReference>
<feature type="region of interest" description="Disordered" evidence="1">
    <location>
        <begin position="302"/>
        <end position="326"/>
    </location>
</feature>
<protein>
    <recommendedName>
        <fullName evidence="4">Cell cycle checkpoint control protein</fullName>
    </recommendedName>
</protein>
<accession>A0A3P6TQY2</accession>
<reference evidence="2 3" key="1">
    <citation type="submission" date="2018-11" db="EMBL/GenBank/DDBJ databases">
        <authorList>
            <consortium name="Pathogen Informatics"/>
        </authorList>
    </citation>
    <scope>NUCLEOTIDE SEQUENCE [LARGE SCALE GENOMIC DNA]</scope>
</reference>
<evidence type="ECO:0000313" key="3">
    <source>
        <dbReference type="Proteomes" id="UP000281553"/>
    </source>
</evidence>
<evidence type="ECO:0000256" key="1">
    <source>
        <dbReference type="SAM" id="MobiDB-lite"/>
    </source>
</evidence>
<evidence type="ECO:0000313" key="2">
    <source>
        <dbReference type="EMBL" id="VDK87717.1"/>
    </source>
</evidence>
<dbReference type="GO" id="GO:0030896">
    <property type="term" value="C:checkpoint clamp complex"/>
    <property type="evidence" value="ECO:0007669"/>
    <property type="project" value="InterPro"/>
</dbReference>
<dbReference type="GO" id="GO:0031573">
    <property type="term" value="P:mitotic intra-S DNA damage checkpoint signaling"/>
    <property type="evidence" value="ECO:0007669"/>
    <property type="project" value="TreeGrafter"/>
</dbReference>
<organism evidence="2 3">
    <name type="scientific">Dibothriocephalus latus</name>
    <name type="common">Fish tapeworm</name>
    <name type="synonym">Diphyllobothrium latum</name>
    <dbReference type="NCBI Taxonomy" id="60516"/>
    <lineage>
        <taxon>Eukaryota</taxon>
        <taxon>Metazoa</taxon>
        <taxon>Spiralia</taxon>
        <taxon>Lophotrochozoa</taxon>
        <taxon>Platyhelminthes</taxon>
        <taxon>Cestoda</taxon>
        <taxon>Eucestoda</taxon>
        <taxon>Diphyllobothriidea</taxon>
        <taxon>Diphyllobothriidae</taxon>
        <taxon>Dibothriocephalus</taxon>
    </lineage>
</organism>
<sequence>MICILVFTRAVSALGKLGDDLYFECGAGELSLRCVNSSRSAYAAAFFSTNFFEKASGLEDRDDTPRFKLTAKSIQTFGLVKTYNLPTIDCESLEAVYNINDAFNHLAASSKSVLFTLSIIMTFRVFAEIINNFRPTQTEVTLVIQDGECIFRNFVDDTDFSAIVTHVPVSSNEFETYDFHEEAEITFCQKDLRAAISFGETVGSPLVVHCGQPGKPLILTFTDDNRFSAHFVLATLPLTAGSRKKLETSAFSTNATTIISSEESTRRPTHPTAGPTAASLPTSQSNNERVLGYTQTADTQILPASPHQTPGTDSHSTLQGAKPLNAQSDENYVSAPKKARSVLFSRLDNTLFENAPPAAAPELLTAFDSADEAEAEDVPMVGKEDFEIKRQPLANMVTPNRAALSGWGVNNCGDRTVPGRKPPSNVTLLVADSDEEEG</sequence>
<dbReference type="Pfam" id="PF04139">
    <property type="entry name" value="Rad9"/>
    <property type="match status" value="2"/>
</dbReference>
<dbReference type="PANTHER" id="PTHR15237">
    <property type="entry name" value="DNA REPAIR PROTEIN RAD9"/>
    <property type="match status" value="1"/>
</dbReference>
<dbReference type="Gene3D" id="3.70.10.10">
    <property type="match status" value="2"/>
</dbReference>
<dbReference type="Proteomes" id="UP000281553">
    <property type="component" value="Unassembled WGS sequence"/>
</dbReference>
<dbReference type="InterPro" id="IPR046938">
    <property type="entry name" value="DNA_clamp_sf"/>
</dbReference>
<feature type="compositionally biased region" description="Polar residues" evidence="1">
    <location>
        <begin position="306"/>
        <end position="326"/>
    </location>
</feature>
<keyword evidence="3" id="KW-1185">Reference proteome</keyword>
<dbReference type="InterPro" id="IPR007268">
    <property type="entry name" value="Rad9/Ddc1"/>
</dbReference>
<gene>
    <name evidence="2" type="ORF">DILT_LOCUS4067</name>
</gene>
<dbReference type="EMBL" id="UYRU01044776">
    <property type="protein sequence ID" value="VDK87717.1"/>
    <property type="molecule type" value="Genomic_DNA"/>
</dbReference>